<dbReference type="CDD" id="cd05262">
    <property type="entry name" value="SDR_a7"/>
    <property type="match status" value="1"/>
</dbReference>
<dbReference type="RefSeq" id="WP_188953232.1">
    <property type="nucleotide sequence ID" value="NZ_BMIB01000003.1"/>
</dbReference>
<dbReference type="SUPFAM" id="SSF51735">
    <property type="entry name" value="NAD(P)-binding Rossmann-fold domains"/>
    <property type="match status" value="1"/>
</dbReference>
<dbReference type="InterPro" id="IPR036291">
    <property type="entry name" value="NAD(P)-bd_dom_sf"/>
</dbReference>
<dbReference type="Pfam" id="PF01370">
    <property type="entry name" value="Epimerase"/>
    <property type="match status" value="1"/>
</dbReference>
<reference evidence="2" key="1">
    <citation type="journal article" date="2014" name="Int. J. Syst. Evol. Microbiol.">
        <title>Complete genome sequence of Corynebacterium casei LMG S-19264T (=DSM 44701T), isolated from a smear-ripened cheese.</title>
        <authorList>
            <consortium name="US DOE Joint Genome Institute (JGI-PGF)"/>
            <person name="Walter F."/>
            <person name="Albersmeier A."/>
            <person name="Kalinowski J."/>
            <person name="Ruckert C."/>
        </authorList>
    </citation>
    <scope>NUCLEOTIDE SEQUENCE</scope>
    <source>
        <strain evidence="2">CGMCC 1.15290</strain>
    </source>
</reference>
<dbReference type="InterPro" id="IPR001509">
    <property type="entry name" value="Epimerase_deHydtase"/>
</dbReference>
<accession>A0A917J1Q7</accession>
<dbReference type="GO" id="GO:0004029">
    <property type="term" value="F:aldehyde dehydrogenase (NAD+) activity"/>
    <property type="evidence" value="ECO:0007669"/>
    <property type="project" value="TreeGrafter"/>
</dbReference>
<dbReference type="GO" id="GO:0005737">
    <property type="term" value="C:cytoplasm"/>
    <property type="evidence" value="ECO:0007669"/>
    <property type="project" value="TreeGrafter"/>
</dbReference>
<name>A0A917J1Q7_9BACT</name>
<dbReference type="InterPro" id="IPR051783">
    <property type="entry name" value="NAD(P)-dependent_oxidoreduct"/>
</dbReference>
<sequence>MRVFVTGATGFVGSAIVNELLQAGHQVLGLTRSEEGAKQLKAAGADVHYGNLEDLESLKQGASLADGVIHTAFNHDFTRFAASCEHDRHVIAALGSALEGTNRPMLITSGTALVATPGRAATEADDPTLTAAQFPRIATQEAAVALMEKGLNVSMVRLPPSTHGQGDHGFIPMLIAIARDKGMAAYAGEGNNLWPAVHRLDAARLYRLAIEKAIPGTRYHAVQDEGVPMRQIAEVIGKRLQVPVKSLTPEAAKGHFGWFNHFASLDAPATALITMEKLGWKPTQISLLEDIDLYYFGNKNN</sequence>
<evidence type="ECO:0000313" key="3">
    <source>
        <dbReference type="Proteomes" id="UP000627292"/>
    </source>
</evidence>
<dbReference type="EMBL" id="BMIB01000003">
    <property type="protein sequence ID" value="GGH70027.1"/>
    <property type="molecule type" value="Genomic_DNA"/>
</dbReference>
<dbReference type="PANTHER" id="PTHR48079:SF6">
    <property type="entry name" value="NAD(P)-BINDING DOMAIN-CONTAINING PROTEIN-RELATED"/>
    <property type="match status" value="1"/>
</dbReference>
<protein>
    <submittedName>
        <fullName evidence="2">3-beta hydroxysteroid dehydrogenase</fullName>
    </submittedName>
</protein>
<comment type="caution">
    <text evidence="2">The sequence shown here is derived from an EMBL/GenBank/DDBJ whole genome shotgun (WGS) entry which is preliminary data.</text>
</comment>
<feature type="domain" description="NAD-dependent epimerase/dehydratase" evidence="1">
    <location>
        <begin position="3"/>
        <end position="213"/>
    </location>
</feature>
<keyword evidence="3" id="KW-1185">Reference proteome</keyword>
<dbReference type="PANTHER" id="PTHR48079">
    <property type="entry name" value="PROTEIN YEEZ"/>
    <property type="match status" value="1"/>
</dbReference>
<evidence type="ECO:0000259" key="1">
    <source>
        <dbReference type="Pfam" id="PF01370"/>
    </source>
</evidence>
<dbReference type="Gene3D" id="3.40.50.720">
    <property type="entry name" value="NAD(P)-binding Rossmann-like Domain"/>
    <property type="match status" value="1"/>
</dbReference>
<gene>
    <name evidence="2" type="ORF">GCM10011379_27900</name>
</gene>
<proteinExistence type="predicted"/>
<dbReference type="Proteomes" id="UP000627292">
    <property type="component" value="Unassembled WGS sequence"/>
</dbReference>
<dbReference type="AlphaFoldDB" id="A0A917J1Q7"/>
<reference evidence="2" key="2">
    <citation type="submission" date="2020-09" db="EMBL/GenBank/DDBJ databases">
        <authorList>
            <person name="Sun Q."/>
            <person name="Zhou Y."/>
        </authorList>
    </citation>
    <scope>NUCLEOTIDE SEQUENCE</scope>
    <source>
        <strain evidence="2">CGMCC 1.15290</strain>
    </source>
</reference>
<organism evidence="2 3">
    <name type="scientific">Filimonas zeae</name>
    <dbReference type="NCBI Taxonomy" id="1737353"/>
    <lineage>
        <taxon>Bacteria</taxon>
        <taxon>Pseudomonadati</taxon>
        <taxon>Bacteroidota</taxon>
        <taxon>Chitinophagia</taxon>
        <taxon>Chitinophagales</taxon>
        <taxon>Chitinophagaceae</taxon>
        <taxon>Filimonas</taxon>
    </lineage>
</organism>
<evidence type="ECO:0000313" key="2">
    <source>
        <dbReference type="EMBL" id="GGH70027.1"/>
    </source>
</evidence>